<dbReference type="AlphaFoldDB" id="A0A2T6K9A8"/>
<organism evidence="2 3">
    <name type="scientific">Yoonia sediminilitoris</name>
    <dbReference type="NCBI Taxonomy" id="1286148"/>
    <lineage>
        <taxon>Bacteria</taxon>
        <taxon>Pseudomonadati</taxon>
        <taxon>Pseudomonadota</taxon>
        <taxon>Alphaproteobacteria</taxon>
        <taxon>Rhodobacterales</taxon>
        <taxon>Paracoccaceae</taxon>
        <taxon>Yoonia</taxon>
    </lineage>
</organism>
<dbReference type="InterPro" id="IPR036465">
    <property type="entry name" value="vWFA_dom_sf"/>
</dbReference>
<accession>A0A2T6K9A8</accession>
<gene>
    <name evidence="2" type="ORF">C8N45_11473</name>
</gene>
<reference evidence="2 3" key="1">
    <citation type="submission" date="2018-04" db="EMBL/GenBank/DDBJ databases">
        <title>Genomic Encyclopedia of Archaeal and Bacterial Type Strains, Phase II (KMG-II): from individual species to whole genera.</title>
        <authorList>
            <person name="Goeker M."/>
        </authorList>
    </citation>
    <scope>NUCLEOTIDE SEQUENCE [LARGE SCALE GENOMIC DNA]</scope>
    <source>
        <strain evidence="2 3">DSM 29955</strain>
    </source>
</reference>
<dbReference type="Gene3D" id="3.40.50.410">
    <property type="entry name" value="von Willebrand factor, type A domain"/>
    <property type="match status" value="1"/>
</dbReference>
<evidence type="ECO:0000256" key="1">
    <source>
        <dbReference type="SAM" id="SignalP"/>
    </source>
</evidence>
<evidence type="ECO:0000313" key="2">
    <source>
        <dbReference type="EMBL" id="PUB11300.1"/>
    </source>
</evidence>
<sequence>MTCFRVLLVLCLCWLPLRSIACDTALVLTIDVSNSVDVAEYRLQVDGLADALRDPEIVDALVQGEVALSVVQWSGVDRQQLSIPWTRVRTSLDAEYVAQQARLMERAFVLSDTAPAEAIRFSLRLFDQVPDCVRKVIDVSGDGTPNAGAAVRDARNAAERAGVTINGIAIESMGLAITNFYRGAVITRNGFVITARTHRDYPRAIRTKILREISKVFG</sequence>
<dbReference type="RefSeq" id="WP_108387973.1">
    <property type="nucleotide sequence ID" value="NZ_QBUD01000014.1"/>
</dbReference>
<feature type="signal peptide" evidence="1">
    <location>
        <begin position="1"/>
        <end position="21"/>
    </location>
</feature>
<dbReference type="SUPFAM" id="SSF53300">
    <property type="entry name" value="vWA-like"/>
    <property type="match status" value="1"/>
</dbReference>
<name>A0A2T6K9A8_9RHOB</name>
<proteinExistence type="predicted"/>
<keyword evidence="3" id="KW-1185">Reference proteome</keyword>
<evidence type="ECO:0000313" key="3">
    <source>
        <dbReference type="Proteomes" id="UP000244523"/>
    </source>
</evidence>
<protein>
    <submittedName>
        <fullName evidence="2">Ca-activated chloride channel family protein</fullName>
    </submittedName>
</protein>
<feature type="chain" id="PRO_5015475588" evidence="1">
    <location>
        <begin position="22"/>
        <end position="218"/>
    </location>
</feature>
<dbReference type="EMBL" id="QBUD01000014">
    <property type="protein sequence ID" value="PUB11300.1"/>
    <property type="molecule type" value="Genomic_DNA"/>
</dbReference>
<dbReference type="Pfam" id="PF06707">
    <property type="entry name" value="DUF1194"/>
    <property type="match status" value="1"/>
</dbReference>
<keyword evidence="1" id="KW-0732">Signal</keyword>
<dbReference type="OrthoDB" id="9792179at2"/>
<dbReference type="InterPro" id="IPR010607">
    <property type="entry name" value="DUF1194"/>
</dbReference>
<comment type="caution">
    <text evidence="2">The sequence shown here is derived from an EMBL/GenBank/DDBJ whole genome shotgun (WGS) entry which is preliminary data.</text>
</comment>
<dbReference type="Proteomes" id="UP000244523">
    <property type="component" value="Unassembled WGS sequence"/>
</dbReference>